<evidence type="ECO:0000259" key="2">
    <source>
        <dbReference type="Pfam" id="PF02608"/>
    </source>
</evidence>
<dbReference type="InterPro" id="IPR003760">
    <property type="entry name" value="PnrA-like"/>
</dbReference>
<dbReference type="RefSeq" id="WP_193500619.1">
    <property type="nucleotide sequence ID" value="NZ_JADCKC010000002.1"/>
</dbReference>
<dbReference type="Gene3D" id="3.40.50.2300">
    <property type="match status" value="2"/>
</dbReference>
<protein>
    <submittedName>
        <fullName evidence="3">BMP family ABC transporter substrate-binding protein</fullName>
    </submittedName>
</protein>
<gene>
    <name evidence="3" type="ORF">INF35_05990</name>
</gene>
<dbReference type="EMBL" id="JADCKC010000002">
    <property type="protein sequence ID" value="MBE5037326.1"/>
    <property type="molecule type" value="Genomic_DNA"/>
</dbReference>
<keyword evidence="1" id="KW-0732">Signal</keyword>
<reference evidence="3 4" key="1">
    <citation type="submission" date="2020-10" db="EMBL/GenBank/DDBJ databases">
        <title>ChiBAC.</title>
        <authorList>
            <person name="Zenner C."/>
            <person name="Hitch T.C.A."/>
            <person name="Clavel T."/>
        </authorList>
    </citation>
    <scope>NUCLEOTIDE SEQUENCE [LARGE SCALE GENOMIC DNA]</scope>
    <source>
        <strain evidence="3 4">DSM 109015</strain>
    </source>
</reference>
<accession>A0ABR9R2I0</accession>
<dbReference type="InterPro" id="IPR052910">
    <property type="entry name" value="ABC-Purine-Binding"/>
</dbReference>
<dbReference type="PANTHER" id="PTHR43208:SF1">
    <property type="entry name" value="ABC TRANSPORTER SUBSTRATE-BINDING PROTEIN"/>
    <property type="match status" value="1"/>
</dbReference>
<dbReference type="Pfam" id="PF02608">
    <property type="entry name" value="Bmp"/>
    <property type="match status" value="1"/>
</dbReference>
<feature type="domain" description="ABC transporter substrate-binding protein PnrA-like" evidence="2">
    <location>
        <begin position="301"/>
        <end position="460"/>
    </location>
</feature>
<evidence type="ECO:0000313" key="4">
    <source>
        <dbReference type="Proteomes" id="UP000768567"/>
    </source>
</evidence>
<dbReference type="PANTHER" id="PTHR43208">
    <property type="entry name" value="ABC TRANSPORTER SUBSTRATE-BINDING PROTEIN"/>
    <property type="match status" value="1"/>
</dbReference>
<sequence>MNRKEVMEEYTYAQKRGLKEYREAMSAGRYPYLPVLDDILENADVESQLPMGLIEIPLDQVVGTKTAGRTAAFASNFMPLLNIDTEFASKWINLCQAHLEEGIRDPIRCYEYLGRFYVQEGNKRVSVLKYFDADSISANVIRMVPQYADRPRIRSYYEFMDFYGLSKIYYLQLTQEGGYGRLQAIMGKKPGEKWTDDDRTDVRSLYNWVKKAYEARGAGRMRLTTGDVMLVLLKVYGYREMLDKTPAEIAKCLDAVWDDVLALERPDSVKLSTKPAEPEETPLLARILPGIRNAAPTHLRVAFVNERTPATSTWTNSHEFGRTQLDQVFEGKVETAAYNGAVPGKNAEQLVEQAISEGADIVFTTSPQLAGASLRAAVRHPEVRILNCSMDLPYASIRTYYSRIYEAKFITGAIAGAMAANDRVGFVANYPMLGVPADINAFALGARMVNPRVKIDLQWTCLPGDPLKVFAARGITVVSGRDTPAPGRPSREFGIFQIRPGGVLQDLASPFWHWGQFYEHVVRSVLNGSWNRDKSGADGSVINYWWGMNSGVIDVLLSRELPHDLRRLASLLRSGIMSGSIDPFACHIVAQDGSLKNEGLRGFSPEQILHMDWLCDAVEGHIPAYEELTEASKPMYRVQGIHRDSLPEEDREI</sequence>
<proteinExistence type="predicted"/>
<keyword evidence="4" id="KW-1185">Reference proteome</keyword>
<comment type="caution">
    <text evidence="3">The sequence shown here is derived from an EMBL/GenBank/DDBJ whole genome shotgun (WGS) entry which is preliminary data.</text>
</comment>
<evidence type="ECO:0000313" key="3">
    <source>
        <dbReference type="EMBL" id="MBE5037326.1"/>
    </source>
</evidence>
<evidence type="ECO:0000256" key="1">
    <source>
        <dbReference type="ARBA" id="ARBA00022729"/>
    </source>
</evidence>
<organism evidence="3 4">
    <name type="scientific">Gemmiger gallinarum</name>
    <dbReference type="NCBI Taxonomy" id="2779354"/>
    <lineage>
        <taxon>Bacteria</taxon>
        <taxon>Bacillati</taxon>
        <taxon>Bacillota</taxon>
        <taxon>Clostridia</taxon>
        <taxon>Eubacteriales</taxon>
        <taxon>Gemmiger</taxon>
    </lineage>
</organism>
<dbReference type="Proteomes" id="UP000768567">
    <property type="component" value="Unassembled WGS sequence"/>
</dbReference>
<name>A0ABR9R2I0_9FIRM</name>